<accession>A0A258HHY3</accession>
<dbReference type="PROSITE" id="PS51686">
    <property type="entry name" value="SAM_MT_RSMB_NOP"/>
    <property type="match status" value="1"/>
</dbReference>
<keyword evidence="3 5" id="KW-0949">S-adenosyl-L-methionine</keyword>
<dbReference type="Gene3D" id="3.40.50.150">
    <property type="entry name" value="Vaccinia Virus protein VP39"/>
    <property type="match status" value="1"/>
</dbReference>
<comment type="caution">
    <text evidence="7">The sequence shown here is derived from an EMBL/GenBank/DDBJ whole genome shotgun (WGS) entry which is preliminary data.</text>
</comment>
<sequence length="472" mass="50421">MTPAARLAAAAAIIDRISAGKAPAEAVLKTWGTENRYAGSKDRRAIADEVYKVTRARGRLVWAMGGREDGRALIIGALSLIDGLSVEEIEALHSGDGYGPKPLSKQERSRISLTDDGAPAWALAGLPEFVVEDFKNTFGDRWAEEAAGLMVPRAPIDLRVNGAKATVDEVIAELREAGLAPERTPWSAWGLRLSAEPPPNVQALEAFKQGRIEIQDEGSQITCWLAGVEPGMTVVDYCAGGGGKTLGLAMQGLAVGASRVEAAPPEPERIWTPTGWVDAPKAKPKPATIARAEGRLIACDVVQKRLDNIRPRLARAGVEAELIHLGPNGGGVEDIVGIADVVFVDAPCTGSGTWRRRPEDAWRLKPEEVDRMHSLQMAILARAAKLVKPGGRLVYVTCSMLRVENEATLDHFEEDHPSFAPVAITEGLSSSGFTDAGRNKLAELAGGGHRLRLSPATADTDGFFAAIYERTA</sequence>
<keyword evidence="4 5" id="KW-0694">RNA-binding</keyword>
<evidence type="ECO:0000256" key="1">
    <source>
        <dbReference type="ARBA" id="ARBA00022603"/>
    </source>
</evidence>
<protein>
    <recommendedName>
        <fullName evidence="6">SAM-dependent MTase RsmB/NOP-type domain-containing protein</fullName>
    </recommendedName>
</protein>
<comment type="caution">
    <text evidence="5">Lacks conserved residue(s) required for the propagation of feature annotation.</text>
</comment>
<evidence type="ECO:0000256" key="5">
    <source>
        <dbReference type="PROSITE-ProRule" id="PRU01023"/>
    </source>
</evidence>
<proteinExistence type="inferred from homology"/>
<dbReference type="EMBL" id="NCEQ01000007">
    <property type="protein sequence ID" value="OYX56600.1"/>
    <property type="molecule type" value="Genomic_DNA"/>
</dbReference>
<dbReference type="AlphaFoldDB" id="A0A258HHY3"/>
<keyword evidence="1 5" id="KW-0489">Methyltransferase</keyword>
<feature type="domain" description="SAM-dependent MTase RsmB/NOP-type" evidence="6">
    <location>
        <begin position="146"/>
        <end position="471"/>
    </location>
</feature>
<dbReference type="GO" id="GO:0001510">
    <property type="term" value="P:RNA methylation"/>
    <property type="evidence" value="ECO:0007669"/>
    <property type="project" value="InterPro"/>
</dbReference>
<dbReference type="InterPro" id="IPR001678">
    <property type="entry name" value="MeTrfase_RsmB-F_NOP2_dom"/>
</dbReference>
<dbReference type="GO" id="GO:0008173">
    <property type="term" value="F:RNA methyltransferase activity"/>
    <property type="evidence" value="ECO:0007669"/>
    <property type="project" value="InterPro"/>
</dbReference>
<name>A0A258HHY3_9CAUL</name>
<dbReference type="Proteomes" id="UP000216147">
    <property type="component" value="Unassembled WGS sequence"/>
</dbReference>
<dbReference type="InterPro" id="IPR054728">
    <property type="entry name" value="RsmB-like_ferredoxin"/>
</dbReference>
<feature type="binding site" evidence="5">
    <location>
        <position position="345"/>
    </location>
    <ligand>
        <name>S-adenosyl-L-methionine</name>
        <dbReference type="ChEBI" id="CHEBI:59789"/>
    </ligand>
</feature>
<dbReference type="SUPFAM" id="SSF53335">
    <property type="entry name" value="S-adenosyl-L-methionine-dependent methyltransferases"/>
    <property type="match status" value="1"/>
</dbReference>
<evidence type="ECO:0000256" key="4">
    <source>
        <dbReference type="ARBA" id="ARBA00022884"/>
    </source>
</evidence>
<feature type="active site" description="Nucleophile" evidence="5">
    <location>
        <position position="398"/>
    </location>
</feature>
<dbReference type="PANTHER" id="PTHR22807:SF53">
    <property type="entry name" value="RIBOSOMAL RNA SMALL SUBUNIT METHYLTRANSFERASE B-RELATED"/>
    <property type="match status" value="1"/>
</dbReference>
<dbReference type="Pfam" id="PF22458">
    <property type="entry name" value="RsmF-B_ferredox"/>
    <property type="match status" value="1"/>
</dbReference>
<evidence type="ECO:0000256" key="3">
    <source>
        <dbReference type="ARBA" id="ARBA00022691"/>
    </source>
</evidence>
<dbReference type="GO" id="GO:0003723">
    <property type="term" value="F:RNA binding"/>
    <property type="evidence" value="ECO:0007669"/>
    <property type="project" value="UniProtKB-UniRule"/>
</dbReference>
<dbReference type="InterPro" id="IPR023267">
    <property type="entry name" value="RCMT"/>
</dbReference>
<dbReference type="Pfam" id="PF01189">
    <property type="entry name" value="Methyltr_RsmB-F"/>
    <property type="match status" value="1"/>
</dbReference>
<dbReference type="PRINTS" id="PR02008">
    <property type="entry name" value="RCMTFAMILY"/>
</dbReference>
<dbReference type="PANTHER" id="PTHR22807">
    <property type="entry name" value="NOP2 YEAST -RELATED NOL1/NOP2/FMU SUN DOMAIN-CONTAINING"/>
    <property type="match status" value="1"/>
</dbReference>
<evidence type="ECO:0000256" key="2">
    <source>
        <dbReference type="ARBA" id="ARBA00022679"/>
    </source>
</evidence>
<keyword evidence="2 5" id="KW-0808">Transferase</keyword>
<dbReference type="InterPro" id="IPR049560">
    <property type="entry name" value="MeTrfase_RsmB-F_NOP2_cat"/>
</dbReference>
<reference evidence="7 8" key="1">
    <citation type="submission" date="2017-03" db="EMBL/GenBank/DDBJ databases">
        <title>Lifting the veil on microbial sulfur biogeochemistry in mining wastewaters.</title>
        <authorList>
            <person name="Kantor R.S."/>
            <person name="Colenbrander Nelson T."/>
            <person name="Marshall S."/>
            <person name="Bennett D."/>
            <person name="Apte S."/>
            <person name="Camacho D."/>
            <person name="Thomas B.C."/>
            <person name="Warren L.A."/>
            <person name="Banfield J.F."/>
        </authorList>
    </citation>
    <scope>NUCLEOTIDE SEQUENCE [LARGE SCALE GENOMIC DNA]</scope>
    <source>
        <strain evidence="7">32-68-21</strain>
    </source>
</reference>
<organism evidence="7 8">
    <name type="scientific">Brevundimonas subvibrioides</name>
    <dbReference type="NCBI Taxonomy" id="74313"/>
    <lineage>
        <taxon>Bacteria</taxon>
        <taxon>Pseudomonadati</taxon>
        <taxon>Pseudomonadota</taxon>
        <taxon>Alphaproteobacteria</taxon>
        <taxon>Caulobacterales</taxon>
        <taxon>Caulobacteraceae</taxon>
        <taxon>Brevundimonas</taxon>
    </lineage>
</organism>
<feature type="binding site" evidence="5">
    <location>
        <position position="300"/>
    </location>
    <ligand>
        <name>S-adenosyl-L-methionine</name>
        <dbReference type="ChEBI" id="CHEBI:59789"/>
    </ligand>
</feature>
<gene>
    <name evidence="7" type="ORF">B7Y86_07380</name>
</gene>
<comment type="similarity">
    <text evidence="5">Belongs to the class I-like SAM-binding methyltransferase superfamily. RsmB/NOP family.</text>
</comment>
<evidence type="ECO:0000313" key="7">
    <source>
        <dbReference type="EMBL" id="OYX56600.1"/>
    </source>
</evidence>
<evidence type="ECO:0000313" key="8">
    <source>
        <dbReference type="Proteomes" id="UP000216147"/>
    </source>
</evidence>
<dbReference type="InterPro" id="IPR029063">
    <property type="entry name" value="SAM-dependent_MTases_sf"/>
</dbReference>
<evidence type="ECO:0000259" key="6">
    <source>
        <dbReference type="PROSITE" id="PS51686"/>
    </source>
</evidence>